<accession>A0AAW6TW79</accession>
<evidence type="ECO:0000256" key="4">
    <source>
        <dbReference type="ARBA" id="ARBA00013078"/>
    </source>
</evidence>
<evidence type="ECO:0000256" key="3">
    <source>
        <dbReference type="ARBA" id="ARBA00006171"/>
    </source>
</evidence>
<dbReference type="GO" id="GO:0005829">
    <property type="term" value="C:cytosol"/>
    <property type="evidence" value="ECO:0007669"/>
    <property type="project" value="TreeGrafter"/>
</dbReference>
<dbReference type="SUPFAM" id="SSF56784">
    <property type="entry name" value="HAD-like"/>
    <property type="match status" value="1"/>
</dbReference>
<dbReference type="AlphaFoldDB" id="A0AAW6TW79"/>
<dbReference type="Gene3D" id="1.10.150.240">
    <property type="entry name" value="Putative phosphatase, domain 2"/>
    <property type="match status" value="1"/>
</dbReference>
<name>A0AAW6TW79_9BACT</name>
<dbReference type="SFLD" id="SFLDG01129">
    <property type="entry name" value="C1.5:_HAD__Beta-PGM__Phosphata"/>
    <property type="match status" value="1"/>
</dbReference>
<dbReference type="InterPro" id="IPR023214">
    <property type="entry name" value="HAD_sf"/>
</dbReference>
<sequence length="230" mass="25382">MEYRYLIFDFDGVLAESNDIRFRGFEDLFPDLSADVRVRFLEFVKANGGLSRYGKIRHLYEDMLGQSISEDRVNELAGRYSELVAGCVIAAAAVPGSLEFLREYADRFDFAVVSGSDQNELRQVCRARGIDGYFCAILGSPKEKTHNLIELMGSHGWDCQACVYVGDSLNDSDAAAEAGIDFVGRNSGLVDWVSRGIIGIDDLHALPAAIAQLSDCRRPRANGAGRKDRI</sequence>
<dbReference type="SFLD" id="SFLDS00003">
    <property type="entry name" value="Haloacid_Dehalogenase"/>
    <property type="match status" value="1"/>
</dbReference>
<dbReference type="InterPro" id="IPR041492">
    <property type="entry name" value="HAD_2"/>
</dbReference>
<organism evidence="5 6">
    <name type="scientific">Anaerobaca lacustris</name>
    <dbReference type="NCBI Taxonomy" id="3044600"/>
    <lineage>
        <taxon>Bacteria</taxon>
        <taxon>Pseudomonadati</taxon>
        <taxon>Planctomycetota</taxon>
        <taxon>Phycisphaerae</taxon>
        <taxon>Sedimentisphaerales</taxon>
        <taxon>Anaerobacaceae</taxon>
        <taxon>Anaerobaca</taxon>
    </lineage>
</organism>
<keyword evidence="6" id="KW-1185">Reference proteome</keyword>
<dbReference type="RefSeq" id="WP_349243546.1">
    <property type="nucleotide sequence ID" value="NZ_JASCXX010000003.1"/>
</dbReference>
<evidence type="ECO:0000313" key="6">
    <source>
        <dbReference type="Proteomes" id="UP001431776"/>
    </source>
</evidence>
<dbReference type="EC" id="3.1.3.18" evidence="4"/>
<dbReference type="GO" id="GO:0008967">
    <property type="term" value="F:phosphoglycolate phosphatase activity"/>
    <property type="evidence" value="ECO:0007669"/>
    <property type="project" value="UniProtKB-EC"/>
</dbReference>
<protein>
    <recommendedName>
        <fullName evidence="4">phosphoglycolate phosphatase</fullName>
        <ecNumber evidence="4">3.1.3.18</ecNumber>
    </recommendedName>
</protein>
<evidence type="ECO:0000256" key="2">
    <source>
        <dbReference type="ARBA" id="ARBA00004818"/>
    </source>
</evidence>
<dbReference type="InterPro" id="IPR050155">
    <property type="entry name" value="HAD-like_hydrolase_sf"/>
</dbReference>
<dbReference type="Proteomes" id="UP001431776">
    <property type="component" value="Unassembled WGS sequence"/>
</dbReference>
<comment type="catalytic activity">
    <reaction evidence="1">
        <text>2-phosphoglycolate + H2O = glycolate + phosphate</text>
        <dbReference type="Rhea" id="RHEA:14369"/>
        <dbReference type="ChEBI" id="CHEBI:15377"/>
        <dbReference type="ChEBI" id="CHEBI:29805"/>
        <dbReference type="ChEBI" id="CHEBI:43474"/>
        <dbReference type="ChEBI" id="CHEBI:58033"/>
        <dbReference type="EC" id="3.1.3.18"/>
    </reaction>
</comment>
<comment type="pathway">
    <text evidence="2">Organic acid metabolism; glycolate biosynthesis; glycolate from 2-phosphoglycolate: step 1/1.</text>
</comment>
<dbReference type="EMBL" id="JASCXX010000003">
    <property type="protein sequence ID" value="MDI6448136.1"/>
    <property type="molecule type" value="Genomic_DNA"/>
</dbReference>
<dbReference type="GO" id="GO:0006281">
    <property type="term" value="P:DNA repair"/>
    <property type="evidence" value="ECO:0007669"/>
    <property type="project" value="TreeGrafter"/>
</dbReference>
<gene>
    <name evidence="5" type="ORF">QJ522_03680</name>
</gene>
<comment type="similarity">
    <text evidence="3">Belongs to the HAD-like hydrolase superfamily. CbbY/CbbZ/Gph/YieH family.</text>
</comment>
<dbReference type="InterPro" id="IPR023198">
    <property type="entry name" value="PGP-like_dom2"/>
</dbReference>
<proteinExistence type="inferred from homology"/>
<keyword evidence="5" id="KW-0378">Hydrolase</keyword>
<evidence type="ECO:0000313" key="5">
    <source>
        <dbReference type="EMBL" id="MDI6448136.1"/>
    </source>
</evidence>
<dbReference type="Pfam" id="PF13419">
    <property type="entry name" value="HAD_2"/>
    <property type="match status" value="1"/>
</dbReference>
<dbReference type="PANTHER" id="PTHR43434">
    <property type="entry name" value="PHOSPHOGLYCOLATE PHOSPHATASE"/>
    <property type="match status" value="1"/>
</dbReference>
<evidence type="ECO:0000256" key="1">
    <source>
        <dbReference type="ARBA" id="ARBA00000830"/>
    </source>
</evidence>
<dbReference type="InterPro" id="IPR036412">
    <property type="entry name" value="HAD-like_sf"/>
</dbReference>
<comment type="caution">
    <text evidence="5">The sequence shown here is derived from an EMBL/GenBank/DDBJ whole genome shotgun (WGS) entry which is preliminary data.</text>
</comment>
<dbReference type="Gene3D" id="3.40.50.1000">
    <property type="entry name" value="HAD superfamily/HAD-like"/>
    <property type="match status" value="1"/>
</dbReference>
<reference evidence="5" key="1">
    <citation type="submission" date="2023-05" db="EMBL/GenBank/DDBJ databases">
        <title>Anaerotaeda fermentans gen. nov., sp. nov., a novel anaerobic planctomycete of the new family within the order Sedimentisphaerales isolated from Taman Peninsula, Russia.</title>
        <authorList>
            <person name="Khomyakova M.A."/>
            <person name="Merkel A.Y."/>
            <person name="Slobodkin A.I."/>
        </authorList>
    </citation>
    <scope>NUCLEOTIDE SEQUENCE</scope>
    <source>
        <strain evidence="5">M17dextr</strain>
    </source>
</reference>
<dbReference type="PANTHER" id="PTHR43434:SF1">
    <property type="entry name" value="PHOSPHOGLYCOLATE PHOSPHATASE"/>
    <property type="match status" value="1"/>
</dbReference>